<accession>A0A8X7BVK6</accession>
<dbReference type="Proteomes" id="UP000886998">
    <property type="component" value="Unassembled WGS sequence"/>
</dbReference>
<protein>
    <submittedName>
        <fullName evidence="1">Uncharacterized protein</fullName>
    </submittedName>
</protein>
<dbReference type="EMBL" id="BMAV01003766">
    <property type="protein sequence ID" value="GFY43579.1"/>
    <property type="molecule type" value="Genomic_DNA"/>
</dbReference>
<gene>
    <name evidence="1" type="ORF">TNIN_44981</name>
</gene>
<name>A0A8X7BVK6_9ARAC</name>
<sequence>MTESFVVQVSNDHLEIIFLCSNWSLESFLKYPVLKSTGMIAVLSSKSPDTNAHGQKANISISTRIPYKLEPENQLHVSYNFLRFYRSFLQSTKVLK</sequence>
<evidence type="ECO:0000313" key="2">
    <source>
        <dbReference type="Proteomes" id="UP000886998"/>
    </source>
</evidence>
<organism evidence="1 2">
    <name type="scientific">Trichonephila inaurata madagascariensis</name>
    <dbReference type="NCBI Taxonomy" id="2747483"/>
    <lineage>
        <taxon>Eukaryota</taxon>
        <taxon>Metazoa</taxon>
        <taxon>Ecdysozoa</taxon>
        <taxon>Arthropoda</taxon>
        <taxon>Chelicerata</taxon>
        <taxon>Arachnida</taxon>
        <taxon>Araneae</taxon>
        <taxon>Araneomorphae</taxon>
        <taxon>Entelegynae</taxon>
        <taxon>Araneoidea</taxon>
        <taxon>Nephilidae</taxon>
        <taxon>Trichonephila</taxon>
        <taxon>Trichonephila inaurata</taxon>
    </lineage>
</organism>
<comment type="caution">
    <text evidence="1">The sequence shown here is derived from an EMBL/GenBank/DDBJ whole genome shotgun (WGS) entry which is preliminary data.</text>
</comment>
<proteinExistence type="predicted"/>
<evidence type="ECO:0000313" key="1">
    <source>
        <dbReference type="EMBL" id="GFY43579.1"/>
    </source>
</evidence>
<reference evidence="1" key="1">
    <citation type="submission" date="2020-08" db="EMBL/GenBank/DDBJ databases">
        <title>Multicomponent nature underlies the extraordinary mechanical properties of spider dragline silk.</title>
        <authorList>
            <person name="Kono N."/>
            <person name="Nakamura H."/>
            <person name="Mori M."/>
            <person name="Yoshida Y."/>
            <person name="Ohtoshi R."/>
            <person name="Malay A.D."/>
            <person name="Moran D.A.P."/>
            <person name="Tomita M."/>
            <person name="Numata K."/>
            <person name="Arakawa K."/>
        </authorList>
    </citation>
    <scope>NUCLEOTIDE SEQUENCE</scope>
</reference>
<dbReference type="AlphaFoldDB" id="A0A8X7BVK6"/>
<keyword evidence="2" id="KW-1185">Reference proteome</keyword>